<evidence type="ECO:0000259" key="5">
    <source>
        <dbReference type="PROSITE" id="PS51194"/>
    </source>
</evidence>
<dbReference type="SUPFAM" id="SSF52540">
    <property type="entry name" value="P-loop containing nucleoside triphosphate hydrolases"/>
    <property type="match status" value="1"/>
</dbReference>
<accession>A0AA36H0B9</accession>
<dbReference type="GO" id="GO:0004386">
    <property type="term" value="F:helicase activity"/>
    <property type="evidence" value="ECO:0007669"/>
    <property type="project" value="UniProtKB-KW"/>
</dbReference>
<feature type="domain" description="Helicase C-terminal" evidence="5">
    <location>
        <begin position="24"/>
        <end position="144"/>
    </location>
</feature>
<name>A0AA36H0B9_CYLNA</name>
<evidence type="ECO:0000313" key="6">
    <source>
        <dbReference type="EMBL" id="CAJ0601328.1"/>
    </source>
</evidence>
<keyword evidence="2" id="KW-0378">Hydrolase</keyword>
<evidence type="ECO:0000313" key="7">
    <source>
        <dbReference type="Proteomes" id="UP001176961"/>
    </source>
</evidence>
<dbReference type="Gene3D" id="3.40.50.300">
    <property type="entry name" value="P-loop containing nucleotide triphosphate hydrolases"/>
    <property type="match status" value="1"/>
</dbReference>
<comment type="caution">
    <text evidence="6">The sequence shown here is derived from an EMBL/GenBank/DDBJ whole genome shotgun (WGS) entry which is preliminary data.</text>
</comment>
<dbReference type="GO" id="GO:0016787">
    <property type="term" value="F:hydrolase activity"/>
    <property type="evidence" value="ECO:0007669"/>
    <property type="project" value="UniProtKB-KW"/>
</dbReference>
<keyword evidence="4" id="KW-0067">ATP-binding</keyword>
<gene>
    <name evidence="6" type="ORF">CYNAS_LOCUS13311</name>
</gene>
<feature type="non-terminal residue" evidence="6">
    <location>
        <position position="144"/>
    </location>
</feature>
<keyword evidence="3" id="KW-0347">Helicase</keyword>
<reference evidence="6" key="1">
    <citation type="submission" date="2023-07" db="EMBL/GenBank/DDBJ databases">
        <authorList>
            <consortium name="CYATHOMIX"/>
        </authorList>
    </citation>
    <scope>NUCLEOTIDE SEQUENCE</scope>
    <source>
        <strain evidence="6">N/A</strain>
    </source>
</reference>
<organism evidence="6 7">
    <name type="scientific">Cylicocyclus nassatus</name>
    <name type="common">Nematode worm</name>
    <dbReference type="NCBI Taxonomy" id="53992"/>
    <lineage>
        <taxon>Eukaryota</taxon>
        <taxon>Metazoa</taxon>
        <taxon>Ecdysozoa</taxon>
        <taxon>Nematoda</taxon>
        <taxon>Chromadorea</taxon>
        <taxon>Rhabditida</taxon>
        <taxon>Rhabditina</taxon>
        <taxon>Rhabditomorpha</taxon>
        <taxon>Strongyloidea</taxon>
        <taxon>Strongylidae</taxon>
        <taxon>Cylicocyclus</taxon>
    </lineage>
</organism>
<dbReference type="GO" id="GO:0005524">
    <property type="term" value="F:ATP binding"/>
    <property type="evidence" value="ECO:0007669"/>
    <property type="project" value="UniProtKB-KW"/>
</dbReference>
<dbReference type="InterPro" id="IPR001650">
    <property type="entry name" value="Helicase_C-like"/>
</dbReference>
<keyword evidence="7" id="KW-1185">Reference proteome</keyword>
<protein>
    <recommendedName>
        <fullName evidence="5">Helicase C-terminal domain-containing protein</fullName>
    </recommendedName>
</protein>
<sequence length="144" mass="16658">YEQDSAEDSKERSSLLLAKKVTPQIAHRKVQINQSIIFCNSTRRFELLTKKITEIGYSCYYIHSKMAQNIDTASSTISAKEIAVTWYARICSLAVSLFKLQMWSNFDFPRNAETYMHRIGRSGRFGHLGVATHHLRRLPYFASY</sequence>
<dbReference type="EMBL" id="CATQJL010000305">
    <property type="protein sequence ID" value="CAJ0601328.1"/>
    <property type="molecule type" value="Genomic_DNA"/>
</dbReference>
<dbReference type="PANTHER" id="PTHR47960">
    <property type="entry name" value="DEAD-BOX ATP-DEPENDENT RNA HELICASE 50"/>
    <property type="match status" value="1"/>
</dbReference>
<proteinExistence type="predicted"/>
<dbReference type="PROSITE" id="PS51194">
    <property type="entry name" value="HELICASE_CTER"/>
    <property type="match status" value="1"/>
</dbReference>
<evidence type="ECO:0000256" key="4">
    <source>
        <dbReference type="ARBA" id="ARBA00022840"/>
    </source>
</evidence>
<evidence type="ECO:0000256" key="2">
    <source>
        <dbReference type="ARBA" id="ARBA00022801"/>
    </source>
</evidence>
<dbReference type="Proteomes" id="UP001176961">
    <property type="component" value="Unassembled WGS sequence"/>
</dbReference>
<keyword evidence="1" id="KW-0547">Nucleotide-binding</keyword>
<dbReference type="AlphaFoldDB" id="A0AA36H0B9"/>
<evidence type="ECO:0000256" key="1">
    <source>
        <dbReference type="ARBA" id="ARBA00022741"/>
    </source>
</evidence>
<dbReference type="Pfam" id="PF00271">
    <property type="entry name" value="Helicase_C"/>
    <property type="match status" value="1"/>
</dbReference>
<evidence type="ECO:0000256" key="3">
    <source>
        <dbReference type="ARBA" id="ARBA00022806"/>
    </source>
</evidence>
<dbReference type="InterPro" id="IPR027417">
    <property type="entry name" value="P-loop_NTPase"/>
</dbReference>